<evidence type="ECO:0000313" key="1">
    <source>
        <dbReference type="EMBL" id="KAI8004136.1"/>
    </source>
</evidence>
<reference evidence="1 2" key="1">
    <citation type="journal article" date="2022" name="Plant J.">
        <title>Chromosome-level genome of Camellia lanceoleosa provides a valuable resource for understanding genome evolution and self-incompatibility.</title>
        <authorList>
            <person name="Gong W."/>
            <person name="Xiao S."/>
            <person name="Wang L."/>
            <person name="Liao Z."/>
            <person name="Chang Y."/>
            <person name="Mo W."/>
            <person name="Hu G."/>
            <person name="Li W."/>
            <person name="Zhao G."/>
            <person name="Zhu H."/>
            <person name="Hu X."/>
            <person name="Ji K."/>
            <person name="Xiang X."/>
            <person name="Song Q."/>
            <person name="Yuan D."/>
            <person name="Jin S."/>
            <person name="Zhang L."/>
        </authorList>
    </citation>
    <scope>NUCLEOTIDE SEQUENCE [LARGE SCALE GENOMIC DNA]</scope>
    <source>
        <strain evidence="1">SQ_2022a</strain>
    </source>
</reference>
<gene>
    <name evidence="1" type="ORF">LOK49_LG08G03381</name>
</gene>
<accession>A0ACC0GX72</accession>
<dbReference type="Proteomes" id="UP001060215">
    <property type="component" value="Chromosome 9"/>
</dbReference>
<name>A0ACC0GX72_9ERIC</name>
<sequence>MGEREKLSVQKVGKKFLQDDLELQVCSTINNPPMMSITLTNQNHGHEEISSDRSATGGFQFGVGSSVVTVACSC</sequence>
<protein>
    <submittedName>
        <fullName evidence="1">Uncharacterized protein</fullName>
    </submittedName>
</protein>
<comment type="caution">
    <text evidence="1">The sequence shown here is derived from an EMBL/GenBank/DDBJ whole genome shotgun (WGS) entry which is preliminary data.</text>
</comment>
<dbReference type="EMBL" id="CM045766">
    <property type="protein sequence ID" value="KAI8004136.1"/>
    <property type="molecule type" value="Genomic_DNA"/>
</dbReference>
<evidence type="ECO:0000313" key="2">
    <source>
        <dbReference type="Proteomes" id="UP001060215"/>
    </source>
</evidence>
<proteinExistence type="predicted"/>
<organism evidence="1 2">
    <name type="scientific">Camellia lanceoleosa</name>
    <dbReference type="NCBI Taxonomy" id="1840588"/>
    <lineage>
        <taxon>Eukaryota</taxon>
        <taxon>Viridiplantae</taxon>
        <taxon>Streptophyta</taxon>
        <taxon>Embryophyta</taxon>
        <taxon>Tracheophyta</taxon>
        <taxon>Spermatophyta</taxon>
        <taxon>Magnoliopsida</taxon>
        <taxon>eudicotyledons</taxon>
        <taxon>Gunneridae</taxon>
        <taxon>Pentapetalae</taxon>
        <taxon>asterids</taxon>
        <taxon>Ericales</taxon>
        <taxon>Theaceae</taxon>
        <taxon>Camellia</taxon>
    </lineage>
</organism>
<keyword evidence="2" id="KW-1185">Reference proteome</keyword>